<dbReference type="InterPro" id="IPR008271">
    <property type="entry name" value="Ser/Thr_kinase_AS"/>
</dbReference>
<comment type="caution">
    <text evidence="17">The sequence shown here is derived from an EMBL/GenBank/DDBJ whole genome shotgun (WGS) entry which is preliminary data.</text>
</comment>
<dbReference type="SUPFAM" id="SSF56112">
    <property type="entry name" value="Protein kinase-like (PK-like)"/>
    <property type="match status" value="1"/>
</dbReference>
<gene>
    <name evidence="17" type="ORF">AC579_463</name>
</gene>
<evidence type="ECO:0000256" key="13">
    <source>
        <dbReference type="SAM" id="MobiDB-lite"/>
    </source>
</evidence>
<dbReference type="GO" id="GO:0005829">
    <property type="term" value="C:cytosol"/>
    <property type="evidence" value="ECO:0007669"/>
    <property type="project" value="TreeGrafter"/>
</dbReference>
<evidence type="ECO:0008006" key="19">
    <source>
        <dbReference type="Google" id="ProtNLM"/>
    </source>
</evidence>
<dbReference type="STRING" id="113226.A0A139INF3"/>
<dbReference type="GO" id="GO:0004672">
    <property type="term" value="F:protein kinase activity"/>
    <property type="evidence" value="ECO:0007669"/>
    <property type="project" value="InterPro"/>
</dbReference>
<dbReference type="Pfam" id="PF05653">
    <property type="entry name" value="Mg_trans_NIPA"/>
    <property type="match status" value="1"/>
</dbReference>
<dbReference type="CDD" id="cd19499">
    <property type="entry name" value="RecA-like_ClpB_Hsp104-like"/>
    <property type="match status" value="1"/>
</dbReference>
<dbReference type="PROSITE" id="PS00108">
    <property type="entry name" value="PROTEIN_KINASE_ST"/>
    <property type="match status" value="1"/>
</dbReference>
<dbReference type="Gene3D" id="3.30.200.20">
    <property type="entry name" value="Phosphorylase Kinase, domain 1"/>
    <property type="match status" value="1"/>
</dbReference>
<dbReference type="GO" id="GO:0051087">
    <property type="term" value="F:protein-folding chaperone binding"/>
    <property type="evidence" value="ECO:0007669"/>
    <property type="project" value="TreeGrafter"/>
</dbReference>
<comment type="similarity">
    <text evidence="2 11">Belongs to the ClpA/ClpB family.</text>
</comment>
<feature type="transmembrane region" description="Helical" evidence="14">
    <location>
        <begin position="2066"/>
        <end position="2086"/>
    </location>
</feature>
<keyword evidence="12" id="KW-0175">Coiled coil</keyword>
<evidence type="ECO:0000256" key="9">
    <source>
        <dbReference type="ARBA" id="ARBA00023186"/>
    </source>
</evidence>
<evidence type="ECO:0000256" key="1">
    <source>
        <dbReference type="ARBA" id="ARBA00004141"/>
    </source>
</evidence>
<dbReference type="InterPro" id="IPR000719">
    <property type="entry name" value="Prot_kinase_dom"/>
</dbReference>
<dbReference type="InterPro" id="IPR011009">
    <property type="entry name" value="Kinase-like_dom_sf"/>
</dbReference>
<evidence type="ECO:0000256" key="2">
    <source>
        <dbReference type="ARBA" id="ARBA00008675"/>
    </source>
</evidence>
<evidence type="ECO:0000256" key="12">
    <source>
        <dbReference type="SAM" id="Coils"/>
    </source>
</evidence>
<evidence type="ECO:0000259" key="16">
    <source>
        <dbReference type="PROSITE" id="PS51903"/>
    </source>
</evidence>
<dbReference type="SMART" id="SM01086">
    <property type="entry name" value="ClpB_D2-small"/>
    <property type="match status" value="1"/>
</dbReference>
<evidence type="ECO:0000313" key="17">
    <source>
        <dbReference type="EMBL" id="KXT16283.1"/>
    </source>
</evidence>
<dbReference type="GO" id="GO:0051082">
    <property type="term" value="F:unfolded protein binding"/>
    <property type="evidence" value="ECO:0007669"/>
    <property type="project" value="TreeGrafter"/>
</dbReference>
<dbReference type="SUPFAM" id="SSF52540">
    <property type="entry name" value="P-loop containing nucleoside triphosphate hydrolases"/>
    <property type="match status" value="2"/>
</dbReference>
<evidence type="ECO:0000256" key="4">
    <source>
        <dbReference type="ARBA" id="ARBA00022737"/>
    </source>
</evidence>
<dbReference type="GO" id="GO:0015095">
    <property type="term" value="F:magnesium ion transmembrane transporter activity"/>
    <property type="evidence" value="ECO:0007669"/>
    <property type="project" value="InterPro"/>
</dbReference>
<protein>
    <recommendedName>
        <fullName evidence="19">Protein kinase domain-containing protein</fullName>
    </recommendedName>
</protein>
<dbReference type="InterPro" id="IPR018368">
    <property type="entry name" value="ClpA/B_CS1"/>
</dbReference>
<dbReference type="GO" id="GO:0016887">
    <property type="term" value="F:ATP hydrolysis activity"/>
    <property type="evidence" value="ECO:0007669"/>
    <property type="project" value="InterPro"/>
</dbReference>
<reference evidence="17 18" key="1">
    <citation type="submission" date="2015-07" db="EMBL/GenBank/DDBJ databases">
        <title>Comparative genomics of the Sigatoka disease complex on banana suggests a link between parallel evolutionary changes in Pseudocercospora fijiensis and Pseudocercospora eumusae and increased virulence on the banana host.</title>
        <authorList>
            <person name="Chang T.-C."/>
            <person name="Salvucci A."/>
            <person name="Crous P.W."/>
            <person name="Stergiopoulos I."/>
        </authorList>
    </citation>
    <scope>NUCLEOTIDE SEQUENCE [LARGE SCALE GENOMIC DNA]</scope>
    <source>
        <strain evidence="17 18">CBS 116634</strain>
    </source>
</reference>
<feature type="compositionally biased region" description="Acidic residues" evidence="13">
    <location>
        <begin position="1794"/>
        <end position="1804"/>
    </location>
</feature>
<dbReference type="GO" id="GO:0043335">
    <property type="term" value="P:protein unfolding"/>
    <property type="evidence" value="ECO:0007669"/>
    <property type="project" value="TreeGrafter"/>
</dbReference>
<feature type="region of interest" description="Disordered" evidence="13">
    <location>
        <begin position="1794"/>
        <end position="1819"/>
    </location>
</feature>
<keyword evidence="7 14" id="KW-1133">Transmembrane helix</keyword>
<feature type="compositionally biased region" description="Polar residues" evidence="13">
    <location>
        <begin position="142"/>
        <end position="154"/>
    </location>
</feature>
<dbReference type="InterPro" id="IPR004176">
    <property type="entry name" value="Clp_R_N"/>
</dbReference>
<feature type="region of interest" description="Disordered" evidence="13">
    <location>
        <begin position="1"/>
        <end position="215"/>
    </location>
</feature>
<keyword evidence="9 11" id="KW-0143">Chaperone</keyword>
<dbReference type="FunFam" id="3.40.50.300:FF:000010">
    <property type="entry name" value="Chaperone clpB 1, putative"/>
    <property type="match status" value="1"/>
</dbReference>
<dbReference type="FunFam" id="3.40.50.300:FF:000025">
    <property type="entry name" value="ATP-dependent Clp protease subunit"/>
    <property type="match status" value="1"/>
</dbReference>
<feature type="domain" description="Clp R" evidence="16">
    <location>
        <begin position="873"/>
        <end position="1037"/>
    </location>
</feature>
<dbReference type="SUPFAM" id="SSF103481">
    <property type="entry name" value="Multidrug resistance efflux transporter EmrE"/>
    <property type="match status" value="1"/>
</dbReference>
<dbReference type="InterPro" id="IPR019489">
    <property type="entry name" value="Clp_ATPase_C"/>
</dbReference>
<sequence length="2276" mass="247945">MADDAPKSPLDSPSPPTSPEESTSPFAPTSPTLRSPPRMASDTSVPLSMSNMTASSTPRGTLDAARRPAGATFAQRGGPTPMNPDIAARMKAFSLARQGPATPQPNRGPLSPPAQSPGPAVGAFPAGFKLPANMHRPAPHPTMSSPAVTGNNASGKPMSMAERRGMKLPGGLPGANPANSAAPTGGRQKPKMTLSQMGGGPADGDANGQEPKKQETAMDKYADLIDTKTGALKFKGKAVVHGDGIDFTSGKSFSISLNEVDTLDELGKGNYGTVYKVRHSRPKFRKVGQGLAGNKSKSESDEVPNSPTRAAVETPTNATAAQAYGRGGTTGIVMAMKEMRLELDDAKFQSIIMELDILHRCISPYIVDFYGAFFQEGAVYICMEFMDGGSIDKIYGDGIPEGVLRKITYCTVLGLKSLKEEHNIIHRDVKPTNILVNTRGQIKICDFGVSGNLVASIAKTNIGCQSYMAPERISSGGTAQAGAAGVGTYSVQSDIWSLGLTIIECALGRYPYPPETYDNIFSQLAAIVDGDPPDLPADQFSEAARDFVAGCLNKIPKLRPTYPMLLQHAWLAALDKPATIAEEDEEAAEAAEANGEPQPEPSAEASAEPDADQGQFIDKEVGEWVLDALERKRNGTMGKSVKPALHAAPLDAKWVHSWRLDWRYDEEITSTYMKRCGKDAGYVTSTLDWLYWDIFWERMVCEDEKEESSSDTAAEMTGQGASEHENMFVAFRLVAIPLNTPAELDTCSGSTASEATCSELLRCGSDLTAPPSRHPPISMPSPSTKTAFRLWCDLAWASPVVQVSKLLLSSSSGPCLPNEVAKPETARSFLGRESHLACARVQQAHLLSLLPPTINTFPINYYTFHHITAIMASNMSFTDRATQALSDAQDLAQQYQHSQLLPLHLAVALIDPQPDQSKDQQTNHAHASHAATSAPMFKQVIERAHGDPQLAERALKRALVRIPSQDPPPDSVSVAPAFSKVLRSANELSKTQKDSYIAIDHLIQCLVQDSAIQKCLQEANIPNPKLIDQAVQQIRGTKRVDSKTADAEEENENLKKFTIDMTAMAREAKIDPVIGREEEIRRVIRILSRRTKNNPVLIGEPGVGKTTVVEGLARRIVDADVPAGLAACKLLSLDVGALVAGSKYRGEFEERMKGVLKEIEDSKEMIVLFVDEIHLLMGAGSSGEGGMDAANLLKPMLARGQLHCIGATTLAEYRKYIEKDQAFERRFQQVLVKEPSIAETISILRGLKEKYEVHHGVTIQDGAIVSAATLAARYLTQRRLPDSAVDLVDEAAAAVRVARESQPEVLDNMERKLRQLEIEIHALDREKDEASQARLREARAEKANIEEELRPLRESYEAEKQRSKEIQEQKIKLDQLRNKQEEAERTRDLQTASDLKYYAIPDTERRIKELEQQKKIAEEDEAARRGAGGDHNALVADAVGPDQINEIVARWTGIPVTRLKTTEKEKLLHMEKVLAAQVVGQKEAVTSVANAIRLQRSGLANPGQPPSFLFCGPSGTGKTLLTKALAEFLFDDPKAMIRFDMSEYQERHSLSRMIGAPPGYVGHDAGGQLTEALRRRPFSILLFDEVEKAAKEVLTVLLQLMDDGRITDGQGRIIDAKNCIVVMTSNLGAEYLTRPNAADGRIDPTTKELVMQALRNYFLPEFLNRISSIVIFNRLTKKEIRKIVDVRLQEIQKRLAGNGRNVKIELSNEVKDYLGEAGYSPAYGARPLARLIEKEVLNRMAVLILRGSIRDGETARVELEDGHIVVLPNHDESEMSDADDAEMFDEEDAMEELNGDGGDMDLYEEPPPPASRSAHTTPAGTPHVAMIEDKYIGLALAVTSTLGIGASFVITKKGLNAAAERHGFEGDGFAYLRNPIWWGGIITMVIGEICNFSAYAFAPAILVTPLGALSVLIGAVLGSYFLGEQLGILGRVGCAICLIGSVVIVLHAPPDEELKNIDELLHYATQLGFLTYCVIVTVFALVMIYKIAPVYGKKNPMIYISICSTVGSISIMAIKGFGIALKLTLGGNNQFSHPSTYVFMIVVVVCILTQMNYFNKALATFNTNIVNPLYYVTFTTFTLTASFILFRGFNTTDAVNTISLLCGFLTIFTGVYLLNLSREDPDGMDMGIKSGRDGRGNYHDVDGIPTDGLAGLQTRLSMQSRRSGEHRRSASWSLRSPVLAQGDYSRGGGRGENAHMLHSYDVEANPLHELAEDSDEETSGSNHKRTSFDDGNGRRVTMNGGSAAGGSSNYGPPRRARTIDAEIVNTSHGKSFDQKR</sequence>
<dbReference type="InterPro" id="IPR050130">
    <property type="entry name" value="ClpA_ClpB"/>
</dbReference>
<dbReference type="Pfam" id="PF07724">
    <property type="entry name" value="AAA_2"/>
    <property type="match status" value="1"/>
</dbReference>
<dbReference type="Gene3D" id="1.10.8.60">
    <property type="match status" value="1"/>
</dbReference>
<dbReference type="GO" id="GO:0070370">
    <property type="term" value="P:cellular heat acclimation"/>
    <property type="evidence" value="ECO:0007669"/>
    <property type="project" value="TreeGrafter"/>
</dbReference>
<keyword evidence="3 14" id="KW-0812">Transmembrane</keyword>
<dbReference type="GO" id="GO:0042026">
    <property type="term" value="P:protein refolding"/>
    <property type="evidence" value="ECO:0007669"/>
    <property type="project" value="TreeGrafter"/>
</dbReference>
<dbReference type="FunFam" id="3.40.50.300:FF:000120">
    <property type="entry name" value="ATP-dependent chaperone ClpB"/>
    <property type="match status" value="1"/>
</dbReference>
<keyword evidence="18" id="KW-1185">Reference proteome</keyword>
<feature type="transmembrane region" description="Helical" evidence="14">
    <location>
        <begin position="1997"/>
        <end position="2017"/>
    </location>
</feature>
<feature type="transmembrane region" description="Helical" evidence="14">
    <location>
        <begin position="1960"/>
        <end position="1985"/>
    </location>
</feature>
<dbReference type="PROSITE" id="PS50011">
    <property type="entry name" value="PROTEIN_KINASE_DOM"/>
    <property type="match status" value="1"/>
</dbReference>
<dbReference type="OrthoDB" id="47330at2759"/>
<dbReference type="InterPro" id="IPR003593">
    <property type="entry name" value="AAA+_ATPase"/>
</dbReference>
<dbReference type="PRINTS" id="PR00300">
    <property type="entry name" value="CLPPROTEASEA"/>
</dbReference>
<dbReference type="Pfam" id="PF00069">
    <property type="entry name" value="Pkinase"/>
    <property type="match status" value="1"/>
</dbReference>
<feature type="transmembrane region" description="Helical" evidence="14">
    <location>
        <begin position="1928"/>
        <end position="1948"/>
    </location>
</feature>
<evidence type="ECO:0000313" key="18">
    <source>
        <dbReference type="Proteomes" id="UP000073492"/>
    </source>
</evidence>
<dbReference type="PANTHER" id="PTHR11638">
    <property type="entry name" value="ATP-DEPENDENT CLP PROTEASE"/>
    <property type="match status" value="1"/>
</dbReference>
<evidence type="ECO:0000256" key="11">
    <source>
        <dbReference type="RuleBase" id="RU004432"/>
    </source>
</evidence>
<dbReference type="Pfam" id="PF00004">
    <property type="entry name" value="AAA"/>
    <property type="match status" value="1"/>
</dbReference>
<keyword evidence="6 11" id="KW-0067">ATP-binding</keyword>
<keyword evidence="4 10" id="KW-0677">Repeat</keyword>
<evidence type="ECO:0000256" key="14">
    <source>
        <dbReference type="SAM" id="Phobius"/>
    </source>
</evidence>
<feature type="coiled-coil region" evidence="12">
    <location>
        <begin position="1299"/>
        <end position="1420"/>
    </location>
</feature>
<dbReference type="PROSITE" id="PS00871">
    <property type="entry name" value="CLPAB_2"/>
    <property type="match status" value="1"/>
</dbReference>
<dbReference type="Pfam" id="PF10431">
    <property type="entry name" value="ClpB_D2-small"/>
    <property type="match status" value="1"/>
</dbReference>
<dbReference type="InterPro" id="IPR008521">
    <property type="entry name" value="Mg_trans_NIPA"/>
</dbReference>
<dbReference type="CDD" id="cd00009">
    <property type="entry name" value="AAA"/>
    <property type="match status" value="1"/>
</dbReference>
<name>A0A139INF3_9PEZI</name>
<dbReference type="InterPro" id="IPR027417">
    <property type="entry name" value="P-loop_NTPase"/>
</dbReference>
<dbReference type="InterPro" id="IPR003959">
    <property type="entry name" value="ATPase_AAA_core"/>
</dbReference>
<dbReference type="InterPro" id="IPR037185">
    <property type="entry name" value="EmrE-like"/>
</dbReference>
<dbReference type="Gene3D" id="1.10.1780.10">
    <property type="entry name" value="Clp, N-terminal domain"/>
    <property type="match status" value="1"/>
</dbReference>
<feature type="transmembrane region" description="Helical" evidence="14">
    <location>
        <begin position="1900"/>
        <end position="1921"/>
    </location>
</feature>
<keyword evidence="8 14" id="KW-0472">Membrane</keyword>
<evidence type="ECO:0000256" key="8">
    <source>
        <dbReference type="ARBA" id="ARBA00023136"/>
    </source>
</evidence>
<dbReference type="GO" id="GO:0005524">
    <property type="term" value="F:ATP binding"/>
    <property type="evidence" value="ECO:0007669"/>
    <property type="project" value="UniProtKB-KW"/>
</dbReference>
<evidence type="ECO:0000256" key="5">
    <source>
        <dbReference type="ARBA" id="ARBA00022741"/>
    </source>
</evidence>
<dbReference type="EMBL" id="LFZO01000040">
    <property type="protein sequence ID" value="KXT16283.1"/>
    <property type="molecule type" value="Genomic_DNA"/>
</dbReference>
<evidence type="ECO:0000256" key="6">
    <source>
        <dbReference type="ARBA" id="ARBA00022840"/>
    </source>
</evidence>
<organism evidence="17 18">
    <name type="scientific">Pseudocercospora musae</name>
    <dbReference type="NCBI Taxonomy" id="113226"/>
    <lineage>
        <taxon>Eukaryota</taxon>
        <taxon>Fungi</taxon>
        <taxon>Dikarya</taxon>
        <taxon>Ascomycota</taxon>
        <taxon>Pezizomycotina</taxon>
        <taxon>Dothideomycetes</taxon>
        <taxon>Dothideomycetidae</taxon>
        <taxon>Mycosphaerellales</taxon>
        <taxon>Mycosphaerellaceae</taxon>
        <taxon>Pseudocercospora</taxon>
    </lineage>
</organism>
<feature type="compositionally biased region" description="Polar residues" evidence="13">
    <location>
        <begin position="41"/>
        <end position="59"/>
    </location>
</feature>
<dbReference type="PANTHER" id="PTHR11638:SF18">
    <property type="entry name" value="HEAT SHOCK PROTEIN 104"/>
    <property type="match status" value="1"/>
</dbReference>
<evidence type="ECO:0000259" key="15">
    <source>
        <dbReference type="PROSITE" id="PS50011"/>
    </source>
</evidence>
<feature type="compositionally biased region" description="Polar residues" evidence="13">
    <location>
        <begin position="303"/>
        <end position="315"/>
    </location>
</feature>
<feature type="compositionally biased region" description="Low complexity" evidence="13">
    <location>
        <begin position="19"/>
        <end position="33"/>
    </location>
</feature>
<feature type="transmembrane region" description="Helical" evidence="14">
    <location>
        <begin position="1831"/>
        <end position="1851"/>
    </location>
</feature>
<evidence type="ECO:0000256" key="7">
    <source>
        <dbReference type="ARBA" id="ARBA00022989"/>
    </source>
</evidence>
<evidence type="ECO:0000256" key="3">
    <source>
        <dbReference type="ARBA" id="ARBA00022692"/>
    </source>
</evidence>
<dbReference type="Pfam" id="PF17871">
    <property type="entry name" value="AAA_lid_9"/>
    <property type="match status" value="1"/>
</dbReference>
<feature type="region of interest" description="Disordered" evidence="13">
    <location>
        <begin position="286"/>
        <end position="315"/>
    </location>
</feature>
<dbReference type="PROSITE" id="PS00870">
    <property type="entry name" value="CLPAB_1"/>
    <property type="match status" value="1"/>
</dbReference>
<dbReference type="InterPro" id="IPR028299">
    <property type="entry name" value="ClpA/B_CS2"/>
</dbReference>
<dbReference type="Gene3D" id="3.40.50.300">
    <property type="entry name" value="P-loop containing nucleotide triphosphate hydrolases"/>
    <property type="match status" value="3"/>
</dbReference>
<feature type="transmembrane region" description="Helical" evidence="14">
    <location>
        <begin position="2098"/>
        <end position="2116"/>
    </location>
</feature>
<feature type="compositionally biased region" description="Low complexity" evidence="13">
    <location>
        <begin position="590"/>
        <end position="608"/>
    </location>
</feature>
<feature type="domain" description="Protein kinase" evidence="15">
    <location>
        <begin position="260"/>
        <end position="571"/>
    </location>
</feature>
<feature type="transmembrane region" description="Helical" evidence="14">
    <location>
        <begin position="1876"/>
        <end position="1894"/>
    </location>
</feature>
<dbReference type="InterPro" id="IPR001270">
    <property type="entry name" value="ClpA/B"/>
</dbReference>
<accession>A0A139INF3</accession>
<dbReference type="Pfam" id="PF02861">
    <property type="entry name" value="Clp_N"/>
    <property type="match status" value="2"/>
</dbReference>
<evidence type="ECO:0000256" key="10">
    <source>
        <dbReference type="PROSITE-ProRule" id="PRU01251"/>
    </source>
</evidence>
<comment type="subcellular location">
    <subcellularLocation>
        <location evidence="1">Membrane</location>
        <topology evidence="1">Multi-pass membrane protein</topology>
    </subcellularLocation>
</comment>
<dbReference type="Gene3D" id="1.10.510.10">
    <property type="entry name" value="Transferase(Phosphotransferase) domain 1"/>
    <property type="match status" value="1"/>
</dbReference>
<dbReference type="SMART" id="SM00382">
    <property type="entry name" value="AAA"/>
    <property type="match status" value="2"/>
</dbReference>
<dbReference type="Proteomes" id="UP000073492">
    <property type="component" value="Unassembled WGS sequence"/>
</dbReference>
<feature type="transmembrane region" description="Helical" evidence="14">
    <location>
        <begin position="2037"/>
        <end position="2054"/>
    </location>
</feature>
<feature type="region of interest" description="Disordered" evidence="13">
    <location>
        <begin position="582"/>
        <end position="611"/>
    </location>
</feature>
<dbReference type="SMART" id="SM00220">
    <property type="entry name" value="S_TKc"/>
    <property type="match status" value="1"/>
</dbReference>
<proteinExistence type="inferred from homology"/>
<dbReference type="SUPFAM" id="SSF81923">
    <property type="entry name" value="Double Clp-N motif"/>
    <property type="match status" value="1"/>
</dbReference>
<dbReference type="InterPro" id="IPR036628">
    <property type="entry name" value="Clp_N_dom_sf"/>
</dbReference>
<dbReference type="InterPro" id="IPR041546">
    <property type="entry name" value="ClpA/ClpB_AAA_lid"/>
</dbReference>
<dbReference type="PROSITE" id="PS51903">
    <property type="entry name" value="CLP_R"/>
    <property type="match status" value="1"/>
</dbReference>
<dbReference type="GO" id="GO:0016020">
    <property type="term" value="C:membrane"/>
    <property type="evidence" value="ECO:0007669"/>
    <property type="project" value="UniProtKB-SubCell"/>
</dbReference>
<keyword evidence="5 11" id="KW-0547">Nucleotide-binding</keyword>
<feature type="region of interest" description="Disordered" evidence="13">
    <location>
        <begin position="2211"/>
        <end position="2276"/>
    </location>
</feature>